<dbReference type="Proteomes" id="UP000631535">
    <property type="component" value="Unassembled WGS sequence"/>
</dbReference>
<dbReference type="EMBL" id="BMMP01000030">
    <property type="protein sequence ID" value="GGO58422.1"/>
    <property type="molecule type" value="Genomic_DNA"/>
</dbReference>
<accession>A0ABQ2MU85</accession>
<evidence type="ECO:0000313" key="1">
    <source>
        <dbReference type="EMBL" id="GGO58422.1"/>
    </source>
</evidence>
<name>A0ABQ2MU85_9ACTN</name>
<gene>
    <name evidence="1" type="ORF">GCM10012287_56550</name>
</gene>
<reference evidence="2" key="1">
    <citation type="journal article" date="2019" name="Int. J. Syst. Evol. Microbiol.">
        <title>The Global Catalogue of Microorganisms (GCM) 10K type strain sequencing project: providing services to taxonomists for standard genome sequencing and annotation.</title>
        <authorList>
            <consortium name="The Broad Institute Genomics Platform"/>
            <consortium name="The Broad Institute Genome Sequencing Center for Infectious Disease"/>
            <person name="Wu L."/>
            <person name="Ma J."/>
        </authorList>
    </citation>
    <scope>NUCLEOTIDE SEQUENCE [LARGE SCALE GENOMIC DNA]</scope>
    <source>
        <strain evidence="2">CGMCC 4.7178</strain>
    </source>
</reference>
<protein>
    <submittedName>
        <fullName evidence="1">Uncharacterized protein</fullName>
    </submittedName>
</protein>
<sequence>MTRRGLLALSESKIFFTCFVDGAARPGTEVRGIGVEPVARPGNRSISGAEWRWSERARL</sequence>
<organism evidence="1 2">
    <name type="scientific">Streptomyces daqingensis</name>
    <dbReference type="NCBI Taxonomy" id="1472640"/>
    <lineage>
        <taxon>Bacteria</taxon>
        <taxon>Bacillati</taxon>
        <taxon>Actinomycetota</taxon>
        <taxon>Actinomycetes</taxon>
        <taxon>Kitasatosporales</taxon>
        <taxon>Streptomycetaceae</taxon>
        <taxon>Streptomyces</taxon>
    </lineage>
</organism>
<evidence type="ECO:0000313" key="2">
    <source>
        <dbReference type="Proteomes" id="UP000631535"/>
    </source>
</evidence>
<proteinExistence type="predicted"/>
<comment type="caution">
    <text evidence="1">The sequence shown here is derived from an EMBL/GenBank/DDBJ whole genome shotgun (WGS) entry which is preliminary data.</text>
</comment>
<keyword evidence="2" id="KW-1185">Reference proteome</keyword>